<comment type="caution">
    <text evidence="7">The sequence shown here is derived from an EMBL/GenBank/DDBJ whole genome shotgun (WGS) entry which is preliminary data.</text>
</comment>
<name>A0A7X0SIN0_9BACL</name>
<dbReference type="Pfam" id="PF06506">
    <property type="entry name" value="PrpR_N"/>
    <property type="match status" value="1"/>
</dbReference>
<dbReference type="Gene3D" id="3.40.50.2300">
    <property type="match status" value="1"/>
</dbReference>
<dbReference type="InterPro" id="IPR000014">
    <property type="entry name" value="PAS"/>
</dbReference>
<evidence type="ECO:0000313" key="7">
    <source>
        <dbReference type="EMBL" id="MBB6730667.1"/>
    </source>
</evidence>
<keyword evidence="4" id="KW-0804">Transcription</keyword>
<evidence type="ECO:0000259" key="5">
    <source>
        <dbReference type="PROSITE" id="PS50045"/>
    </source>
</evidence>
<dbReference type="InterPro" id="IPR035965">
    <property type="entry name" value="PAS-like_dom_sf"/>
</dbReference>
<keyword evidence="2" id="KW-0067">ATP-binding</keyword>
<dbReference type="PROSITE" id="PS50045">
    <property type="entry name" value="SIGMA54_INTERACT_4"/>
    <property type="match status" value="1"/>
</dbReference>
<dbReference type="Gene3D" id="3.30.450.20">
    <property type="entry name" value="PAS domain"/>
    <property type="match status" value="1"/>
</dbReference>
<dbReference type="InterPro" id="IPR058031">
    <property type="entry name" value="AAA_lid_NorR"/>
</dbReference>
<dbReference type="GO" id="GO:0006355">
    <property type="term" value="P:regulation of DNA-templated transcription"/>
    <property type="evidence" value="ECO:0007669"/>
    <property type="project" value="InterPro"/>
</dbReference>
<dbReference type="GO" id="GO:0000156">
    <property type="term" value="F:phosphorelay response regulator activity"/>
    <property type="evidence" value="ECO:0007669"/>
    <property type="project" value="InterPro"/>
</dbReference>
<keyword evidence="8" id="KW-1185">Reference proteome</keyword>
<proteinExistence type="predicted"/>
<evidence type="ECO:0000256" key="1">
    <source>
        <dbReference type="ARBA" id="ARBA00022741"/>
    </source>
</evidence>
<dbReference type="EMBL" id="JACJVO010000008">
    <property type="protein sequence ID" value="MBB6730667.1"/>
    <property type="molecule type" value="Genomic_DNA"/>
</dbReference>
<keyword evidence="1" id="KW-0547">Nucleotide-binding</keyword>
<dbReference type="Proteomes" id="UP000564644">
    <property type="component" value="Unassembled WGS sequence"/>
</dbReference>
<organism evidence="7 8">
    <name type="scientific">Cohnella zeiphila</name>
    <dbReference type="NCBI Taxonomy" id="2761120"/>
    <lineage>
        <taxon>Bacteria</taxon>
        <taxon>Bacillati</taxon>
        <taxon>Bacillota</taxon>
        <taxon>Bacilli</taxon>
        <taxon>Bacillales</taxon>
        <taxon>Paenibacillaceae</taxon>
        <taxon>Cohnella</taxon>
    </lineage>
</organism>
<evidence type="ECO:0000256" key="4">
    <source>
        <dbReference type="ARBA" id="ARBA00023163"/>
    </source>
</evidence>
<dbReference type="InterPro" id="IPR002197">
    <property type="entry name" value="HTH_Fis"/>
</dbReference>
<dbReference type="SUPFAM" id="SSF55785">
    <property type="entry name" value="PYP-like sensor domain (PAS domain)"/>
    <property type="match status" value="1"/>
</dbReference>
<accession>A0A7X0SIN0</accession>
<sequence>MKIKALVVAPYEGLIELINQLSSELPEFEITSVLGDLSEGLHVFKERYVHKEFDVVISRGGTAALLREHISAPVVDIQVSGFDILRMLTLLKGYRSKIKMIGFPNVIQGFAAVSSLMNVEIPYAEIHHEDEVEAIVKRAKEEGVIVVVGDNVTARLANEWGMQGVLITSGRESVMDAFRTAKQLCKVLRAAKIRNSVYGTLLDQVEEGFAMVDEDGGLTYANRAFKKLLQLPETEIEVNSIFAAHPFFREFVRFTQERPAPAIPVLYETERKLAVAASEVESLPGCHLIKLQEFKSVSGEIYVIYHKKSSHHSFPQIIMTGEAFRDARLTAERRFEAGLPVAVYGEMGSGKMLFMHMLYQSERYPDGSLAEIVIQGGGEETCGYLQRLLQSVRPGALAYIRGLEKVPVPMQRKLIPLIKKARGRLVFSFVQDPKRLKDELLLDAKMYDLLAEDIVFLSPLRENVRYFEELVRTFIVQYNEKYGKQVVGVRPKVLDALRSHPWRGNFIELKEMTEQFVRSATGEYIEEDALGILGNSSVVGWSEGPADTKRINIHQPLEEIERDIIRMVMEEENMNQSKAAKRLKINRATLWRKLKEEK</sequence>
<dbReference type="SUPFAM" id="SSF52540">
    <property type="entry name" value="P-loop containing nucleoside triphosphate hydrolases"/>
    <property type="match status" value="1"/>
</dbReference>
<dbReference type="RefSeq" id="WP_185128331.1">
    <property type="nucleotide sequence ID" value="NZ_JACJVO010000008.1"/>
</dbReference>
<dbReference type="SUPFAM" id="SSF159800">
    <property type="entry name" value="PrpR receptor domain-like"/>
    <property type="match status" value="1"/>
</dbReference>
<dbReference type="InterPro" id="IPR009057">
    <property type="entry name" value="Homeodomain-like_sf"/>
</dbReference>
<protein>
    <submittedName>
        <fullName evidence="7">PrpR N-terminal domain-containing protein</fullName>
    </submittedName>
</protein>
<dbReference type="Pfam" id="PF13188">
    <property type="entry name" value="PAS_8"/>
    <property type="match status" value="1"/>
</dbReference>
<dbReference type="Gene3D" id="1.10.10.60">
    <property type="entry name" value="Homeodomain-like"/>
    <property type="match status" value="1"/>
</dbReference>
<dbReference type="Gene3D" id="3.40.50.10660">
    <property type="entry name" value="PrpR receptor domain-like"/>
    <property type="match status" value="1"/>
</dbReference>
<dbReference type="InterPro" id="IPR010524">
    <property type="entry name" value="Sig_transdc_resp-reg_PrpR_N"/>
</dbReference>
<gene>
    <name evidence="7" type="ORF">H7C18_07095</name>
</gene>
<feature type="domain" description="Sigma-54 factor interaction" evidence="5">
    <location>
        <begin position="317"/>
        <end position="518"/>
    </location>
</feature>
<evidence type="ECO:0000256" key="2">
    <source>
        <dbReference type="ARBA" id="ARBA00022840"/>
    </source>
</evidence>
<dbReference type="InterPro" id="IPR002078">
    <property type="entry name" value="Sigma_54_int"/>
</dbReference>
<dbReference type="Pfam" id="PF02954">
    <property type="entry name" value="HTH_8"/>
    <property type="match status" value="1"/>
</dbReference>
<dbReference type="PRINTS" id="PR01590">
    <property type="entry name" value="HTHFIS"/>
</dbReference>
<dbReference type="GO" id="GO:0005524">
    <property type="term" value="F:ATP binding"/>
    <property type="evidence" value="ECO:0007669"/>
    <property type="project" value="UniProtKB-KW"/>
</dbReference>
<dbReference type="AlphaFoldDB" id="A0A7X0SIN0"/>
<dbReference type="Gene3D" id="1.10.8.60">
    <property type="match status" value="1"/>
</dbReference>
<dbReference type="InterPro" id="IPR027417">
    <property type="entry name" value="P-loop_NTPase"/>
</dbReference>
<reference evidence="7 8" key="1">
    <citation type="submission" date="2020-08" db="EMBL/GenBank/DDBJ databases">
        <title>Cohnella phylogeny.</title>
        <authorList>
            <person name="Dunlap C."/>
        </authorList>
    </citation>
    <scope>NUCLEOTIDE SEQUENCE [LARGE SCALE GENOMIC DNA]</scope>
    <source>
        <strain evidence="7 8">CBP 2801</strain>
    </source>
</reference>
<dbReference type="SUPFAM" id="SSF46689">
    <property type="entry name" value="Homeodomain-like"/>
    <property type="match status" value="1"/>
</dbReference>
<dbReference type="Pfam" id="PF25601">
    <property type="entry name" value="AAA_lid_14"/>
    <property type="match status" value="1"/>
</dbReference>
<evidence type="ECO:0000256" key="3">
    <source>
        <dbReference type="ARBA" id="ARBA00023015"/>
    </source>
</evidence>
<feature type="domain" description="PAS" evidence="6">
    <location>
        <begin position="194"/>
        <end position="236"/>
    </location>
</feature>
<dbReference type="CDD" id="cd00130">
    <property type="entry name" value="PAS"/>
    <property type="match status" value="1"/>
</dbReference>
<dbReference type="GO" id="GO:0043565">
    <property type="term" value="F:sequence-specific DNA binding"/>
    <property type="evidence" value="ECO:0007669"/>
    <property type="project" value="InterPro"/>
</dbReference>
<dbReference type="PROSITE" id="PS50112">
    <property type="entry name" value="PAS"/>
    <property type="match status" value="1"/>
</dbReference>
<evidence type="ECO:0000259" key="6">
    <source>
        <dbReference type="PROSITE" id="PS50112"/>
    </source>
</evidence>
<dbReference type="PANTHER" id="PTHR32071">
    <property type="entry name" value="TRANSCRIPTIONAL REGULATORY PROTEIN"/>
    <property type="match status" value="1"/>
</dbReference>
<dbReference type="Gene3D" id="3.40.50.300">
    <property type="entry name" value="P-loop containing nucleotide triphosphate hydrolases"/>
    <property type="match status" value="1"/>
</dbReference>
<keyword evidence="3" id="KW-0805">Transcription regulation</keyword>
<evidence type="ECO:0000313" key="8">
    <source>
        <dbReference type="Proteomes" id="UP000564644"/>
    </source>
</evidence>